<protein>
    <submittedName>
        <fullName evidence="2">Uncharacterized protein</fullName>
    </submittedName>
</protein>
<evidence type="ECO:0000256" key="1">
    <source>
        <dbReference type="SAM" id="Phobius"/>
    </source>
</evidence>
<evidence type="ECO:0000313" key="3">
    <source>
        <dbReference type="Proteomes" id="UP000027222"/>
    </source>
</evidence>
<feature type="transmembrane region" description="Helical" evidence="1">
    <location>
        <begin position="6"/>
        <end position="25"/>
    </location>
</feature>
<sequence>LLGFMFHWGLFGALCVQVYIYHLAFQRDPRRNKFLVFTVFAIELAQTIFFTDSAFYIFGDGFGNFQHFEDIKFTWFSAPLMTGIVAFIAQIFYAYRISILARSYHAGSIILLLGHDYSISAGVYPPFPHIVYPDLTLSCFQIWNGTSALCDVIIAFAMTYYASISMKSTKVILKGIIALVIETGTITGSSRSFSISDKVPTLNNSY</sequence>
<name>A0A067TBD4_GALM3</name>
<feature type="transmembrane region" description="Helical" evidence="1">
    <location>
        <begin position="107"/>
        <end position="127"/>
    </location>
</feature>
<feature type="transmembrane region" description="Helical" evidence="1">
    <location>
        <begin position="34"/>
        <end position="58"/>
    </location>
</feature>
<feature type="transmembrane region" description="Helical" evidence="1">
    <location>
        <begin position="142"/>
        <end position="164"/>
    </location>
</feature>
<reference evidence="3" key="1">
    <citation type="journal article" date="2014" name="Proc. Natl. Acad. Sci. U.S.A.">
        <title>Extensive sampling of basidiomycete genomes demonstrates inadequacy of the white-rot/brown-rot paradigm for wood decay fungi.</title>
        <authorList>
            <person name="Riley R."/>
            <person name="Salamov A.A."/>
            <person name="Brown D.W."/>
            <person name="Nagy L.G."/>
            <person name="Floudas D."/>
            <person name="Held B.W."/>
            <person name="Levasseur A."/>
            <person name="Lombard V."/>
            <person name="Morin E."/>
            <person name="Otillar R."/>
            <person name="Lindquist E.A."/>
            <person name="Sun H."/>
            <person name="LaButti K.M."/>
            <person name="Schmutz J."/>
            <person name="Jabbour D."/>
            <person name="Luo H."/>
            <person name="Baker S.E."/>
            <person name="Pisabarro A.G."/>
            <person name="Walton J.D."/>
            <person name="Blanchette R.A."/>
            <person name="Henrissat B."/>
            <person name="Martin F."/>
            <person name="Cullen D."/>
            <person name="Hibbett D.S."/>
            <person name="Grigoriev I.V."/>
        </authorList>
    </citation>
    <scope>NUCLEOTIDE SEQUENCE [LARGE SCALE GENOMIC DNA]</scope>
    <source>
        <strain evidence="3">CBS 339.88</strain>
    </source>
</reference>
<dbReference type="EMBL" id="KL142373">
    <property type="protein sequence ID" value="KDR79672.1"/>
    <property type="molecule type" value="Genomic_DNA"/>
</dbReference>
<accession>A0A067TBD4</accession>
<keyword evidence="1" id="KW-0472">Membrane</keyword>
<dbReference type="AlphaFoldDB" id="A0A067TBD4"/>
<dbReference type="Proteomes" id="UP000027222">
    <property type="component" value="Unassembled WGS sequence"/>
</dbReference>
<keyword evidence="1" id="KW-1133">Transmembrane helix</keyword>
<keyword evidence="3" id="KW-1185">Reference proteome</keyword>
<dbReference type="HOGENOM" id="CLU_046025_16_0_1"/>
<feature type="transmembrane region" description="Helical" evidence="1">
    <location>
        <begin position="73"/>
        <end position="95"/>
    </location>
</feature>
<organism evidence="2 3">
    <name type="scientific">Galerina marginata (strain CBS 339.88)</name>
    <dbReference type="NCBI Taxonomy" id="685588"/>
    <lineage>
        <taxon>Eukaryota</taxon>
        <taxon>Fungi</taxon>
        <taxon>Dikarya</taxon>
        <taxon>Basidiomycota</taxon>
        <taxon>Agaricomycotina</taxon>
        <taxon>Agaricomycetes</taxon>
        <taxon>Agaricomycetidae</taxon>
        <taxon>Agaricales</taxon>
        <taxon>Agaricineae</taxon>
        <taxon>Strophariaceae</taxon>
        <taxon>Galerina</taxon>
    </lineage>
</organism>
<proteinExistence type="predicted"/>
<dbReference type="PANTHER" id="PTHR40465:SF1">
    <property type="entry name" value="DUF6534 DOMAIN-CONTAINING PROTEIN"/>
    <property type="match status" value="1"/>
</dbReference>
<gene>
    <name evidence="2" type="ORF">GALMADRAFT_63064</name>
</gene>
<feature type="non-terminal residue" evidence="2">
    <location>
        <position position="1"/>
    </location>
</feature>
<dbReference type="PANTHER" id="PTHR40465">
    <property type="entry name" value="CHROMOSOME 1, WHOLE GENOME SHOTGUN SEQUENCE"/>
    <property type="match status" value="1"/>
</dbReference>
<dbReference type="OrthoDB" id="3223377at2759"/>
<evidence type="ECO:0000313" key="2">
    <source>
        <dbReference type="EMBL" id="KDR79672.1"/>
    </source>
</evidence>
<keyword evidence="1" id="KW-0812">Transmembrane</keyword>